<sequence>MKKLFYTTCLALFSIATFAQSAQQILDNVSDHYKKQKSFYIKFQSQLVNNDSKTKDAYAGEVYVKGDKYNLTVPKMDIRQIYDGKKLYTISSENQEVTVSKPEKGSDELFTPTRVFDIYKDGYTLSLDKKQGNVQYIKLVPTKKSELKYIIVGVDTKKNQLVSLSQTNHKNTTTTFTVQKQVDDIIIPSALLNFSKKFYKDYYISEI</sequence>
<dbReference type="SUPFAM" id="SSF89392">
    <property type="entry name" value="Prokaryotic lipoproteins and lipoprotein localization factors"/>
    <property type="match status" value="1"/>
</dbReference>
<keyword evidence="1 2" id="KW-0732">Signal</keyword>
<dbReference type="OrthoDB" id="1491557at2"/>
<dbReference type="EMBL" id="CP035107">
    <property type="protein sequence ID" value="QAR31193.1"/>
    <property type="molecule type" value="Genomic_DNA"/>
</dbReference>
<feature type="signal peptide" evidence="2">
    <location>
        <begin position="1"/>
        <end position="21"/>
    </location>
</feature>
<dbReference type="Gene3D" id="2.50.20.10">
    <property type="entry name" value="Lipoprotein localisation LolA/LolB/LppX"/>
    <property type="match status" value="1"/>
</dbReference>
<protein>
    <submittedName>
        <fullName evidence="3">Outer membrane lipoprotein carrier protein LolA</fullName>
    </submittedName>
</protein>
<feature type="chain" id="PRO_5018601749" evidence="2">
    <location>
        <begin position="22"/>
        <end position="207"/>
    </location>
</feature>
<dbReference type="InterPro" id="IPR029046">
    <property type="entry name" value="LolA/LolB/LppX"/>
</dbReference>
<evidence type="ECO:0000256" key="1">
    <source>
        <dbReference type="ARBA" id="ARBA00022729"/>
    </source>
</evidence>
<evidence type="ECO:0000313" key="4">
    <source>
        <dbReference type="Proteomes" id="UP000287701"/>
    </source>
</evidence>
<dbReference type="InterPro" id="IPR004564">
    <property type="entry name" value="OM_lipoprot_carrier_LolA-like"/>
</dbReference>
<dbReference type="CDD" id="cd16325">
    <property type="entry name" value="LolA"/>
    <property type="match status" value="1"/>
</dbReference>
<dbReference type="AlphaFoldDB" id="A0A3R6AV33"/>
<name>A0A3R6AV33_ORNRH</name>
<dbReference type="Pfam" id="PF16584">
    <property type="entry name" value="LolA_2"/>
    <property type="match status" value="1"/>
</dbReference>
<accession>A0A3R6AV33</accession>
<evidence type="ECO:0000256" key="2">
    <source>
        <dbReference type="SAM" id="SignalP"/>
    </source>
</evidence>
<gene>
    <name evidence="3" type="ORF">EQP59_07515</name>
</gene>
<organism evidence="3 4">
    <name type="scientific">Ornithobacterium rhinotracheale</name>
    <dbReference type="NCBI Taxonomy" id="28251"/>
    <lineage>
        <taxon>Bacteria</taxon>
        <taxon>Pseudomonadati</taxon>
        <taxon>Bacteroidota</taxon>
        <taxon>Flavobacteriia</taxon>
        <taxon>Flavobacteriales</taxon>
        <taxon>Weeksellaceae</taxon>
        <taxon>Ornithobacterium</taxon>
    </lineage>
</organism>
<reference evidence="3 4" key="1">
    <citation type="submission" date="2019-01" db="EMBL/GenBank/DDBJ databases">
        <title>Whole Genome of Ornithobacterium rhinotracheale FARPER-174b.</title>
        <authorList>
            <person name="Tataje-Lavanda L.A."/>
            <person name="Montalvan A."/>
            <person name="Montesinos R."/>
            <person name="Zimic M."/>
            <person name="Fernandez-Sanchez M."/>
            <person name="Fernandez-Diaz M."/>
        </authorList>
    </citation>
    <scope>NUCLEOTIDE SEQUENCE [LARGE SCALE GENOMIC DNA]</scope>
    <source>
        <strain evidence="3 4">FARPER-174b</strain>
    </source>
</reference>
<keyword evidence="3" id="KW-0449">Lipoprotein</keyword>
<dbReference type="RefSeq" id="WP_128501638.1">
    <property type="nucleotide sequence ID" value="NZ_CP035107.1"/>
</dbReference>
<proteinExistence type="predicted"/>
<evidence type="ECO:0000313" key="3">
    <source>
        <dbReference type="EMBL" id="QAR31193.1"/>
    </source>
</evidence>
<dbReference type="Proteomes" id="UP000287701">
    <property type="component" value="Chromosome"/>
</dbReference>